<feature type="transmembrane region" description="Helical" evidence="1">
    <location>
        <begin position="42"/>
        <end position="64"/>
    </location>
</feature>
<organism evidence="2 3">
    <name type="scientific">Nocardia africana</name>
    <dbReference type="NCBI Taxonomy" id="134964"/>
    <lineage>
        <taxon>Bacteria</taxon>
        <taxon>Bacillati</taxon>
        <taxon>Actinomycetota</taxon>
        <taxon>Actinomycetes</taxon>
        <taxon>Mycobacteriales</taxon>
        <taxon>Nocardiaceae</taxon>
        <taxon>Nocardia</taxon>
    </lineage>
</organism>
<dbReference type="RefSeq" id="WP_387253493.1">
    <property type="nucleotide sequence ID" value="NZ_JBIALX010000011.1"/>
</dbReference>
<comment type="caution">
    <text evidence="2">The sequence shown here is derived from an EMBL/GenBank/DDBJ whole genome shotgun (WGS) entry which is preliminary data.</text>
</comment>
<reference evidence="2 3" key="1">
    <citation type="submission" date="2024-10" db="EMBL/GenBank/DDBJ databases">
        <title>The Natural Products Discovery Center: Release of the First 8490 Sequenced Strains for Exploring Actinobacteria Biosynthetic Diversity.</title>
        <authorList>
            <person name="Kalkreuter E."/>
            <person name="Kautsar S.A."/>
            <person name="Yang D."/>
            <person name="Bader C.D."/>
            <person name="Teijaro C.N."/>
            <person name="Fluegel L."/>
            <person name="Davis C.M."/>
            <person name="Simpson J.R."/>
            <person name="Lauterbach L."/>
            <person name="Steele A.D."/>
            <person name="Gui C."/>
            <person name="Meng S."/>
            <person name="Li G."/>
            <person name="Viehrig K."/>
            <person name="Ye F."/>
            <person name="Su P."/>
            <person name="Kiefer A.F."/>
            <person name="Nichols A."/>
            <person name="Cepeda A.J."/>
            <person name="Yan W."/>
            <person name="Fan B."/>
            <person name="Jiang Y."/>
            <person name="Adhikari A."/>
            <person name="Zheng C.-J."/>
            <person name="Schuster L."/>
            <person name="Cowan T.M."/>
            <person name="Smanski M.J."/>
            <person name="Chevrette M.G."/>
            <person name="De Carvalho L.P.S."/>
            <person name="Shen B."/>
        </authorList>
    </citation>
    <scope>NUCLEOTIDE SEQUENCE [LARGE SCALE GENOMIC DNA]</scope>
    <source>
        <strain evidence="2 3">NPDC004550</strain>
    </source>
</reference>
<accession>A0ABW6NNI9</accession>
<keyword evidence="1" id="KW-0812">Transmembrane</keyword>
<keyword evidence="3" id="KW-1185">Reference proteome</keyword>
<evidence type="ECO:0000256" key="1">
    <source>
        <dbReference type="SAM" id="Phobius"/>
    </source>
</evidence>
<dbReference type="EMBL" id="JBIALX010000011">
    <property type="protein sequence ID" value="MFF0456618.1"/>
    <property type="molecule type" value="Genomic_DNA"/>
</dbReference>
<protein>
    <submittedName>
        <fullName evidence="2">Uncharacterized protein</fullName>
    </submittedName>
</protein>
<keyword evidence="1" id="KW-0472">Membrane</keyword>
<proteinExistence type="predicted"/>
<evidence type="ECO:0000313" key="2">
    <source>
        <dbReference type="EMBL" id="MFF0456618.1"/>
    </source>
</evidence>
<feature type="transmembrane region" description="Helical" evidence="1">
    <location>
        <begin position="16"/>
        <end position="36"/>
    </location>
</feature>
<name>A0ABW6NNI9_9NOCA</name>
<evidence type="ECO:0000313" key="3">
    <source>
        <dbReference type="Proteomes" id="UP001601521"/>
    </source>
</evidence>
<dbReference type="Proteomes" id="UP001601521">
    <property type="component" value="Unassembled WGS sequence"/>
</dbReference>
<keyword evidence="1" id="KW-1133">Transmembrane helix</keyword>
<gene>
    <name evidence="2" type="ORF">ACFYTH_24925</name>
</gene>
<sequence>MPATPPWVRRNRMVAWTSYFCVLIGFGTLAMGLTAAGSGHRGWALVAAAICAAAFLSGMSLFGATAYHDRVTHHAGPNLLWDPSWPAATVEQSGAPHRARHRLRLRRGH</sequence>